<dbReference type="GO" id="GO:0006508">
    <property type="term" value="P:proteolysis"/>
    <property type="evidence" value="ECO:0007669"/>
    <property type="project" value="UniProtKB-KW"/>
</dbReference>
<evidence type="ECO:0000256" key="2">
    <source>
        <dbReference type="ARBA" id="ARBA00022670"/>
    </source>
</evidence>
<feature type="non-terminal residue" evidence="7">
    <location>
        <position position="1"/>
    </location>
</feature>
<dbReference type="InterPro" id="IPR001314">
    <property type="entry name" value="Peptidase_S1A"/>
</dbReference>
<dbReference type="PANTHER" id="PTHR24276">
    <property type="entry name" value="POLYSERASE-RELATED"/>
    <property type="match status" value="1"/>
</dbReference>
<comment type="similarity">
    <text evidence="1">Belongs to the peptidase S1 family.</text>
</comment>
<dbReference type="Pfam" id="PF00089">
    <property type="entry name" value="Trypsin"/>
    <property type="match status" value="1"/>
</dbReference>
<keyword evidence="2" id="KW-0645">Protease</keyword>
<dbReference type="Gene3D" id="2.40.10.10">
    <property type="entry name" value="Trypsin-like serine proteases"/>
    <property type="match status" value="1"/>
</dbReference>
<dbReference type="InterPro" id="IPR043504">
    <property type="entry name" value="Peptidase_S1_PA_chymotrypsin"/>
</dbReference>
<dbReference type="SUPFAM" id="SSF50494">
    <property type="entry name" value="Trypsin-like serine proteases"/>
    <property type="match status" value="1"/>
</dbReference>
<dbReference type="PANTHER" id="PTHR24276:SF98">
    <property type="entry name" value="FI18310P1-RELATED"/>
    <property type="match status" value="1"/>
</dbReference>
<keyword evidence="3" id="KW-0378">Hydrolase</keyword>
<protein>
    <submittedName>
        <fullName evidence="7">Trypsin</fullName>
    </submittedName>
</protein>
<dbReference type="CDD" id="cd00190">
    <property type="entry name" value="Tryp_SPc"/>
    <property type="match status" value="1"/>
</dbReference>
<dbReference type="AlphaFoldDB" id="A0A0A1X8B3"/>
<evidence type="ECO:0000256" key="1">
    <source>
        <dbReference type="ARBA" id="ARBA00007664"/>
    </source>
</evidence>
<evidence type="ECO:0000313" key="7">
    <source>
        <dbReference type="EMBL" id="JAD07146.1"/>
    </source>
</evidence>
<evidence type="ECO:0000259" key="6">
    <source>
        <dbReference type="PROSITE" id="PS50240"/>
    </source>
</evidence>
<sequence length="250" mass="27014">NFALSKTYEIILSEDTKLFAYIYSKMNQLLVCSFLLAIASSYASVVPAPSYVVSVQGDDDGAIICGGVLIDERFVLTTAQCLAFYNPERLVVSVNDGAQIIKLTSYTFNPRFDFVTMEDNIGLLRLAEPANANVIEVAEQQPKTGASGVAYSWGANHKIGSVDVELVSTSDCASGEYGWSEDEIYNTMVCGLVKNNKSCVPRFGNPVVSNNKLVGLTSWGGCGTNGKSAVFTDVPSLRSWIDSALKKLEQ</sequence>
<reference evidence="7" key="2">
    <citation type="journal article" date="2015" name="Gigascience">
        <title>Reconstructing a comprehensive transcriptome assembly of a white-pupal translocated strain of the pest fruit fly Bactrocera cucurbitae.</title>
        <authorList>
            <person name="Sim S.B."/>
            <person name="Calla B."/>
            <person name="Hall B."/>
            <person name="DeRego T."/>
            <person name="Geib S.M."/>
        </authorList>
    </citation>
    <scope>NUCLEOTIDE SEQUENCE</scope>
</reference>
<evidence type="ECO:0000256" key="5">
    <source>
        <dbReference type="ARBA" id="ARBA00023157"/>
    </source>
</evidence>
<dbReference type="InterPro" id="IPR050430">
    <property type="entry name" value="Peptidase_S1"/>
</dbReference>
<evidence type="ECO:0000256" key="4">
    <source>
        <dbReference type="ARBA" id="ARBA00022825"/>
    </source>
</evidence>
<proteinExistence type="inferred from homology"/>
<name>A0A0A1X8B3_ZEUCU</name>
<dbReference type="SMART" id="SM00020">
    <property type="entry name" value="Tryp_SPc"/>
    <property type="match status" value="1"/>
</dbReference>
<evidence type="ECO:0000256" key="3">
    <source>
        <dbReference type="ARBA" id="ARBA00022801"/>
    </source>
</evidence>
<dbReference type="PRINTS" id="PR00722">
    <property type="entry name" value="CHYMOTRYPSIN"/>
</dbReference>
<accession>A0A0A1X8B3</accession>
<organism evidence="7">
    <name type="scientific">Zeugodacus cucurbitae</name>
    <name type="common">Melon fruit fly</name>
    <name type="synonym">Bactrocera cucurbitae</name>
    <dbReference type="NCBI Taxonomy" id="28588"/>
    <lineage>
        <taxon>Eukaryota</taxon>
        <taxon>Metazoa</taxon>
        <taxon>Ecdysozoa</taxon>
        <taxon>Arthropoda</taxon>
        <taxon>Hexapoda</taxon>
        <taxon>Insecta</taxon>
        <taxon>Pterygota</taxon>
        <taxon>Neoptera</taxon>
        <taxon>Endopterygota</taxon>
        <taxon>Diptera</taxon>
        <taxon>Brachycera</taxon>
        <taxon>Muscomorpha</taxon>
        <taxon>Tephritoidea</taxon>
        <taxon>Tephritidae</taxon>
        <taxon>Zeugodacus</taxon>
        <taxon>Zeugodacus</taxon>
    </lineage>
</organism>
<feature type="domain" description="Peptidase S1" evidence="6">
    <location>
        <begin position="38"/>
        <end position="246"/>
    </location>
</feature>
<keyword evidence="5" id="KW-1015">Disulfide bond</keyword>
<gene>
    <name evidence="7" type="primary">TRYP_1</name>
    <name evidence="7" type="ORF">g.21217</name>
</gene>
<dbReference type="EMBL" id="GBXI01007146">
    <property type="protein sequence ID" value="JAD07146.1"/>
    <property type="molecule type" value="Transcribed_RNA"/>
</dbReference>
<dbReference type="PROSITE" id="PS50240">
    <property type="entry name" value="TRYPSIN_DOM"/>
    <property type="match status" value="1"/>
</dbReference>
<dbReference type="GO" id="GO:0004252">
    <property type="term" value="F:serine-type endopeptidase activity"/>
    <property type="evidence" value="ECO:0007669"/>
    <property type="project" value="InterPro"/>
</dbReference>
<dbReference type="InterPro" id="IPR001254">
    <property type="entry name" value="Trypsin_dom"/>
</dbReference>
<dbReference type="InterPro" id="IPR009003">
    <property type="entry name" value="Peptidase_S1_PA"/>
</dbReference>
<reference evidence="7" key="1">
    <citation type="submission" date="2014-11" db="EMBL/GenBank/DDBJ databases">
        <authorList>
            <person name="Geib S."/>
        </authorList>
    </citation>
    <scope>NUCLEOTIDE SEQUENCE</scope>
</reference>
<keyword evidence="4" id="KW-0720">Serine protease</keyword>